<dbReference type="Proteomes" id="UP000270866">
    <property type="component" value="Chromosome 1"/>
</dbReference>
<comment type="caution">
    <text evidence="2">The sequence shown here is derived from an EMBL/GenBank/DDBJ whole genome shotgun (WGS) entry which is preliminary data.</text>
</comment>
<protein>
    <submittedName>
        <fullName evidence="2">Uncharacterized protein</fullName>
    </submittedName>
</protein>
<accession>A0A3L6P808</accession>
<evidence type="ECO:0000256" key="1">
    <source>
        <dbReference type="SAM" id="MobiDB-lite"/>
    </source>
</evidence>
<sequence length="59" mass="6485">MSKFQLSQAEDTSPADLAVRSIKDHTQSGQSLSEYHRTMADRSPAPAALSSDAEPSRWH</sequence>
<feature type="compositionally biased region" description="Polar residues" evidence="1">
    <location>
        <begin position="1"/>
        <end position="11"/>
    </location>
</feature>
<dbReference type="EMBL" id="MRCU01000001">
    <property type="protein sequence ID" value="RKK29451.1"/>
    <property type="molecule type" value="Genomic_DNA"/>
</dbReference>
<name>A0A3L6P808_FUSOX</name>
<proteinExistence type="predicted"/>
<dbReference type="AlphaFoldDB" id="A0A3L6P808"/>
<gene>
    <name evidence="2" type="ORF">BFJ65_g1372</name>
</gene>
<feature type="region of interest" description="Disordered" evidence="1">
    <location>
        <begin position="1"/>
        <end position="59"/>
    </location>
</feature>
<evidence type="ECO:0000313" key="2">
    <source>
        <dbReference type="EMBL" id="RKK29451.1"/>
    </source>
</evidence>
<reference evidence="2" key="1">
    <citation type="journal article" date="2018" name="Sci. Rep.">
        <title>Characterisation of pathogen-specific regions and novel effector candidates in Fusarium oxysporum f. sp. cepae.</title>
        <authorList>
            <person name="Armitage A.D."/>
            <person name="Taylor A."/>
            <person name="Sobczyk M.K."/>
            <person name="Baxter L."/>
            <person name="Greenfield B.P."/>
            <person name="Bates H.J."/>
            <person name="Wilson F."/>
            <person name="Jackson A.C."/>
            <person name="Ott S."/>
            <person name="Harrison R.J."/>
            <person name="Clarkson J.P."/>
        </authorList>
    </citation>
    <scope>NUCLEOTIDE SEQUENCE [LARGE SCALE GENOMIC DNA]</scope>
    <source>
        <strain evidence="2">FoC_Fus2</strain>
    </source>
</reference>
<organism evidence="2">
    <name type="scientific">Fusarium oxysporum f. sp. cepae</name>
    <dbReference type="NCBI Taxonomy" id="396571"/>
    <lineage>
        <taxon>Eukaryota</taxon>
        <taxon>Fungi</taxon>
        <taxon>Dikarya</taxon>
        <taxon>Ascomycota</taxon>
        <taxon>Pezizomycotina</taxon>
        <taxon>Sordariomycetes</taxon>
        <taxon>Hypocreomycetidae</taxon>
        <taxon>Hypocreales</taxon>
        <taxon>Nectriaceae</taxon>
        <taxon>Fusarium</taxon>
        <taxon>Fusarium oxysporum species complex</taxon>
    </lineage>
</organism>